<dbReference type="PANTHER" id="PTHR12558">
    <property type="entry name" value="CELL DIVISION CYCLE 16,23,27"/>
    <property type="match status" value="1"/>
</dbReference>
<dbReference type="Proteomes" id="UP000596827">
    <property type="component" value="Unassembled WGS sequence"/>
</dbReference>
<protein>
    <submittedName>
        <fullName evidence="2">Tetratricopeptide repeat protein</fullName>
    </submittedName>
</protein>
<keyword evidence="1" id="KW-0802">TPR repeat</keyword>
<accession>A0A923S418</accession>
<dbReference type="SMART" id="SM00028">
    <property type="entry name" value="TPR"/>
    <property type="match status" value="7"/>
</dbReference>
<dbReference type="Gene3D" id="1.25.40.10">
    <property type="entry name" value="Tetratricopeptide repeat domain"/>
    <property type="match status" value="3"/>
</dbReference>
<organism evidence="2 3">
    <name type="scientific">Ramlibacter albus</name>
    <dbReference type="NCBI Taxonomy" id="2079448"/>
    <lineage>
        <taxon>Bacteria</taxon>
        <taxon>Pseudomonadati</taxon>
        <taxon>Pseudomonadota</taxon>
        <taxon>Betaproteobacteria</taxon>
        <taxon>Burkholderiales</taxon>
        <taxon>Comamonadaceae</taxon>
        <taxon>Ramlibacter</taxon>
    </lineage>
</organism>
<name>A0A923S418_9BURK</name>
<comment type="caution">
    <text evidence="2">The sequence shown here is derived from an EMBL/GenBank/DDBJ whole genome shotgun (WGS) entry which is preliminary data.</text>
</comment>
<evidence type="ECO:0000313" key="2">
    <source>
        <dbReference type="EMBL" id="MBC5763657.1"/>
    </source>
</evidence>
<reference evidence="2" key="1">
    <citation type="submission" date="2020-08" db="EMBL/GenBank/DDBJ databases">
        <title>Ramlibacter sp. GTP1 16S ribosomal RNA gene genome sequencing and assembly.</title>
        <authorList>
            <person name="Kang M."/>
        </authorList>
    </citation>
    <scope>NUCLEOTIDE SEQUENCE</scope>
    <source>
        <strain evidence="2">GTP1</strain>
    </source>
</reference>
<dbReference type="AlphaFoldDB" id="A0A923S418"/>
<evidence type="ECO:0000313" key="3">
    <source>
        <dbReference type="Proteomes" id="UP000596827"/>
    </source>
</evidence>
<dbReference type="PROSITE" id="PS50005">
    <property type="entry name" value="TPR"/>
    <property type="match status" value="1"/>
</dbReference>
<sequence length="657" mass="72005">MLASIFKFLKRPAAPTDWRERGNAALAAGDYEAAAACYLEGTQPEPGDPVAWLNLAFAQLELGRHDAARESLRRAEGLLPAGDASLPEVWFLQARERHEQRDWAAAAAAYRRVVDHVPAHAFAWRELGQATEMQGDLAGAEACYRKAVAAQPDLDVALRDRARVLLAMRRDADALAAIESLLRRNPAELATPANLPHASPRDPDVHLMHAEALLRLGRASDALAVCDRSLAAAPHVPTLNMRGVILRGLGRPEEALACHAQALEQDPTYASAWLDIARAQERLGRNEDALASVDSAVAAGCSRREAVLVRSGVLMAQLRCREAVELLERDLSAQERADPEVDFFVSFLYLLLGDYARGWPGYEARWQLTAFGVANRKPDFGAPEWRGEPLQGRTIVLYAEQGLGDSIQSLRFVRPVAERAGRVKLRIQRALVPVLGPLPENCELVAENSFPRVDFACPLMSLPVVLGTTIDTIPNEVPYLAAPPQLVEKWRAKLGERRGALRVGVAWSGNPMQANDHNRSMPLAALRDAARGDIEFVSLQKEVRASDEAVLREWPALRHFGAELESFGDTAAIASLVDVVISVDTSVAHLCGALGRPLSVVLTHCADWRWLLGRDDSPWYPTAKLYRQERRGDWSVPVARAMAELEARAALRSPASA</sequence>
<dbReference type="SUPFAM" id="SSF53756">
    <property type="entry name" value="UDP-Glycosyltransferase/glycogen phosphorylase"/>
    <property type="match status" value="1"/>
</dbReference>
<dbReference type="Gene3D" id="3.40.50.2000">
    <property type="entry name" value="Glycogen Phosphorylase B"/>
    <property type="match status" value="1"/>
</dbReference>
<feature type="repeat" description="TPR" evidence="1">
    <location>
        <begin position="121"/>
        <end position="154"/>
    </location>
</feature>
<dbReference type="PANTHER" id="PTHR12558:SF13">
    <property type="entry name" value="CELL DIVISION CYCLE PROTEIN 27 HOMOLOG"/>
    <property type="match status" value="1"/>
</dbReference>
<evidence type="ECO:0000256" key="1">
    <source>
        <dbReference type="PROSITE-ProRule" id="PRU00339"/>
    </source>
</evidence>
<dbReference type="Pfam" id="PF13432">
    <property type="entry name" value="TPR_16"/>
    <property type="match status" value="3"/>
</dbReference>
<gene>
    <name evidence="2" type="ORF">H8R02_04300</name>
</gene>
<dbReference type="InterPro" id="IPR011990">
    <property type="entry name" value="TPR-like_helical_dom_sf"/>
</dbReference>
<dbReference type="EMBL" id="JACORU010000001">
    <property type="protein sequence ID" value="MBC5763657.1"/>
    <property type="molecule type" value="Genomic_DNA"/>
</dbReference>
<dbReference type="InterPro" id="IPR019734">
    <property type="entry name" value="TPR_rpt"/>
</dbReference>
<proteinExistence type="predicted"/>
<dbReference type="RefSeq" id="WP_187080095.1">
    <property type="nucleotide sequence ID" value="NZ_JACORU010000001.1"/>
</dbReference>
<dbReference type="SUPFAM" id="SSF48452">
    <property type="entry name" value="TPR-like"/>
    <property type="match status" value="2"/>
</dbReference>
<keyword evidence="3" id="KW-1185">Reference proteome</keyword>
<dbReference type="Pfam" id="PF14559">
    <property type="entry name" value="TPR_19"/>
    <property type="match status" value="1"/>
</dbReference>